<dbReference type="EMBL" id="CP054056">
    <property type="protein sequence ID" value="QKJ24709.1"/>
    <property type="molecule type" value="Genomic_DNA"/>
</dbReference>
<name>A0A7D4Q3E7_9MICO</name>
<evidence type="ECO:0000259" key="5">
    <source>
        <dbReference type="Pfam" id="PF01850"/>
    </source>
</evidence>
<dbReference type="GO" id="GO:0016787">
    <property type="term" value="F:hydrolase activity"/>
    <property type="evidence" value="ECO:0007669"/>
    <property type="project" value="UniProtKB-KW"/>
</dbReference>
<dbReference type="Pfam" id="PF01850">
    <property type="entry name" value="PIN"/>
    <property type="match status" value="1"/>
</dbReference>
<dbReference type="KEGG" id="aqg:HRU87_00395"/>
<dbReference type="GO" id="GO:0046872">
    <property type="term" value="F:metal ion binding"/>
    <property type="evidence" value="ECO:0007669"/>
    <property type="project" value="UniProtKB-KW"/>
</dbReference>
<dbReference type="RefSeq" id="WP_173493008.1">
    <property type="nucleotide sequence ID" value="NZ_CP054056.1"/>
</dbReference>
<dbReference type="GO" id="GO:0004518">
    <property type="term" value="F:nuclease activity"/>
    <property type="evidence" value="ECO:0007669"/>
    <property type="project" value="UniProtKB-KW"/>
</dbReference>
<protein>
    <submittedName>
        <fullName evidence="6">PIN domain-containing protein</fullName>
    </submittedName>
</protein>
<organism evidence="6 7">
    <name type="scientific">Aquiluna borgnonia</name>
    <dbReference type="NCBI Taxonomy" id="2499157"/>
    <lineage>
        <taxon>Bacteria</taxon>
        <taxon>Bacillati</taxon>
        <taxon>Actinomycetota</taxon>
        <taxon>Actinomycetes</taxon>
        <taxon>Micrococcales</taxon>
        <taxon>Microbacteriaceae</taxon>
        <taxon>Luna cluster</taxon>
        <taxon>Luna-1 subcluster</taxon>
        <taxon>Aquiluna</taxon>
    </lineage>
</organism>
<proteinExistence type="predicted"/>
<evidence type="ECO:0000256" key="3">
    <source>
        <dbReference type="ARBA" id="ARBA00022801"/>
    </source>
</evidence>
<evidence type="ECO:0000256" key="2">
    <source>
        <dbReference type="ARBA" id="ARBA00022723"/>
    </source>
</evidence>
<evidence type="ECO:0000256" key="4">
    <source>
        <dbReference type="ARBA" id="ARBA00022842"/>
    </source>
</evidence>
<feature type="domain" description="PIN" evidence="5">
    <location>
        <begin position="4"/>
        <end position="116"/>
    </location>
</feature>
<keyword evidence="7" id="KW-1185">Reference proteome</keyword>
<evidence type="ECO:0000313" key="6">
    <source>
        <dbReference type="EMBL" id="QKJ24709.1"/>
    </source>
</evidence>
<dbReference type="Gene3D" id="3.40.50.1010">
    <property type="entry name" value="5'-nuclease"/>
    <property type="match status" value="1"/>
</dbReference>
<keyword evidence="2" id="KW-0479">Metal-binding</keyword>
<keyword evidence="4" id="KW-0460">Magnesium</keyword>
<reference evidence="6 7" key="1">
    <citation type="submission" date="2020-05" db="EMBL/GenBank/DDBJ databases">
        <title>Aquirufa sp. strain 15G-AUS-rot a new Aquirufa species.</title>
        <authorList>
            <person name="Pitt A."/>
            <person name="Hahn M.W."/>
        </authorList>
    </citation>
    <scope>NUCLEOTIDE SEQUENCE [LARGE SCALE GENOMIC DNA]</scope>
    <source>
        <strain evidence="6 7">15G-AUS-rot</strain>
    </source>
</reference>
<keyword evidence="3" id="KW-0378">Hydrolase</keyword>
<dbReference type="InterPro" id="IPR029060">
    <property type="entry name" value="PIN-like_dom_sf"/>
</dbReference>
<dbReference type="SUPFAM" id="SSF88723">
    <property type="entry name" value="PIN domain-like"/>
    <property type="match status" value="1"/>
</dbReference>
<dbReference type="Proteomes" id="UP000501003">
    <property type="component" value="Chromosome"/>
</dbReference>
<gene>
    <name evidence="6" type="ORF">HRU87_00395</name>
</gene>
<dbReference type="AlphaFoldDB" id="A0A7D4Q3E7"/>
<evidence type="ECO:0000313" key="7">
    <source>
        <dbReference type="Proteomes" id="UP000501003"/>
    </source>
</evidence>
<dbReference type="InterPro" id="IPR002716">
    <property type="entry name" value="PIN_dom"/>
</dbReference>
<evidence type="ECO:0000256" key="1">
    <source>
        <dbReference type="ARBA" id="ARBA00022722"/>
    </source>
</evidence>
<sequence>MRSLLDTNVLTHLHLKPARIGPRTRQSLESAVAIYFSPITIFEWLQKDDFLGTNTERLTKFSVEMGFQELPLTAAAAFQAKRFGILRGSDPLDFLILSQAAQDGLDLFTSDSRLLDLGLDFVRDSSL</sequence>
<keyword evidence="1" id="KW-0540">Nuclease</keyword>
<accession>A0A7D4Q3E7</accession>